<reference evidence="1 2" key="1">
    <citation type="journal article" date="2020" name="Mol. Biol. Evol.">
        <title>Distinct Expression and Methylation Patterns for Genes with Different Fates following a Single Whole-Genome Duplication in Flowering Plants.</title>
        <authorList>
            <person name="Shi T."/>
            <person name="Rahmani R.S."/>
            <person name="Gugger P.F."/>
            <person name="Wang M."/>
            <person name="Li H."/>
            <person name="Zhang Y."/>
            <person name="Li Z."/>
            <person name="Wang Q."/>
            <person name="Van de Peer Y."/>
            <person name="Marchal K."/>
            <person name="Chen J."/>
        </authorList>
    </citation>
    <scope>NUCLEOTIDE SEQUENCE [LARGE SCALE GENOMIC DNA]</scope>
    <source>
        <tissue evidence="1">Leaf</tissue>
    </source>
</reference>
<keyword evidence="2" id="KW-1185">Reference proteome</keyword>
<accession>A0A822ZSG1</accession>
<protein>
    <submittedName>
        <fullName evidence="1">Uncharacterized protein</fullName>
    </submittedName>
</protein>
<dbReference type="AlphaFoldDB" id="A0A822ZSG1"/>
<gene>
    <name evidence="1" type="ORF">HUJ06_004575</name>
</gene>
<sequence>MVLDCCLHMKGTNTGTELLICVGLIR</sequence>
<organism evidence="1 2">
    <name type="scientific">Nelumbo nucifera</name>
    <name type="common">Sacred lotus</name>
    <dbReference type="NCBI Taxonomy" id="4432"/>
    <lineage>
        <taxon>Eukaryota</taxon>
        <taxon>Viridiplantae</taxon>
        <taxon>Streptophyta</taxon>
        <taxon>Embryophyta</taxon>
        <taxon>Tracheophyta</taxon>
        <taxon>Spermatophyta</taxon>
        <taxon>Magnoliopsida</taxon>
        <taxon>Proteales</taxon>
        <taxon>Nelumbonaceae</taxon>
        <taxon>Nelumbo</taxon>
    </lineage>
</organism>
<evidence type="ECO:0000313" key="1">
    <source>
        <dbReference type="EMBL" id="DAD46345.1"/>
    </source>
</evidence>
<dbReference type="Proteomes" id="UP000607653">
    <property type="component" value="Unassembled WGS sequence"/>
</dbReference>
<evidence type="ECO:0000313" key="2">
    <source>
        <dbReference type="Proteomes" id="UP000607653"/>
    </source>
</evidence>
<dbReference type="EMBL" id="DUZY01000007">
    <property type="protein sequence ID" value="DAD46345.1"/>
    <property type="molecule type" value="Genomic_DNA"/>
</dbReference>
<name>A0A822ZSG1_NELNU</name>
<comment type="caution">
    <text evidence="1">The sequence shown here is derived from an EMBL/GenBank/DDBJ whole genome shotgun (WGS) entry which is preliminary data.</text>
</comment>
<proteinExistence type="predicted"/>